<dbReference type="AlphaFoldDB" id="A0A4Y7T5F9"/>
<gene>
    <name evidence="4" type="ORF">FA13DRAFT_1665446</name>
</gene>
<dbReference type="InterPro" id="IPR050228">
    <property type="entry name" value="Carboxylesterase_BioH"/>
</dbReference>
<dbReference type="PIRSF" id="PIRSF005539">
    <property type="entry name" value="Pept_S33_TRI_F1"/>
    <property type="match status" value="1"/>
</dbReference>
<dbReference type="PANTHER" id="PTHR43194:SF2">
    <property type="entry name" value="PEROXISOMAL MEMBRANE PROTEIN LPX1"/>
    <property type="match status" value="1"/>
</dbReference>
<dbReference type="STRING" id="71717.A0A4Y7T5F9"/>
<dbReference type="PRINTS" id="PR00793">
    <property type="entry name" value="PROAMNOPTASE"/>
</dbReference>
<keyword evidence="5" id="KW-1185">Reference proteome</keyword>
<name>A0A4Y7T5F9_COPMI</name>
<dbReference type="PANTHER" id="PTHR43194">
    <property type="entry name" value="HYDROLASE ALPHA/BETA FOLD FAMILY"/>
    <property type="match status" value="1"/>
</dbReference>
<dbReference type="SUPFAM" id="SSF53474">
    <property type="entry name" value="alpha/beta-Hydrolases"/>
    <property type="match status" value="1"/>
</dbReference>
<dbReference type="EMBL" id="QPFP01000027">
    <property type="protein sequence ID" value="TEB29406.1"/>
    <property type="molecule type" value="Genomic_DNA"/>
</dbReference>
<comment type="caution">
    <text evidence="4">The sequence shown here is derived from an EMBL/GenBank/DDBJ whole genome shotgun (WGS) entry which is preliminary data.</text>
</comment>
<evidence type="ECO:0000313" key="4">
    <source>
        <dbReference type="EMBL" id="TEB29406.1"/>
    </source>
</evidence>
<proteinExistence type="inferred from homology"/>
<sequence>MVLSTESTVSFAVNGETFVTSYKLFGNLTESSLPPLIAVHGGPGLVGCYLSPLADLAEKNELQPVIIYDQLGNGKSSHVEDKPTEFFTVRLYIDELENLISKLGIKGYHLLGHSWGGALCSELEVQKHPSGLKSIILTNSLAEMRLADQSMGERIATLDNLEEVLEGFTKGFEDPKAFRKSVEALHGRYVMKYIQEQPLPDDLATFDWVWGNEEKGIKGDKTVTVKMIESKTWSITDRIHLIRVPVLLITATDDMIQSYASEPFFWGLKNVKWVNMEKSSHLPFWEEREKYMVIVGKWLQGVNFQE</sequence>
<dbReference type="InterPro" id="IPR000073">
    <property type="entry name" value="AB_hydrolase_1"/>
</dbReference>
<keyword evidence="2" id="KW-0378">Hydrolase</keyword>
<dbReference type="InterPro" id="IPR029058">
    <property type="entry name" value="AB_hydrolase_fold"/>
</dbReference>
<comment type="similarity">
    <text evidence="1">Belongs to the peptidase S33 family.</text>
</comment>
<dbReference type="GO" id="GO:0006508">
    <property type="term" value="P:proteolysis"/>
    <property type="evidence" value="ECO:0007669"/>
    <property type="project" value="InterPro"/>
</dbReference>
<dbReference type="OrthoDB" id="190201at2759"/>
<evidence type="ECO:0000256" key="2">
    <source>
        <dbReference type="ARBA" id="ARBA00022801"/>
    </source>
</evidence>
<evidence type="ECO:0000259" key="3">
    <source>
        <dbReference type="Pfam" id="PF00561"/>
    </source>
</evidence>
<dbReference type="GO" id="GO:0008233">
    <property type="term" value="F:peptidase activity"/>
    <property type="evidence" value="ECO:0007669"/>
    <property type="project" value="InterPro"/>
</dbReference>
<reference evidence="4 5" key="1">
    <citation type="journal article" date="2019" name="Nat. Ecol. Evol.">
        <title>Megaphylogeny resolves global patterns of mushroom evolution.</title>
        <authorList>
            <person name="Varga T."/>
            <person name="Krizsan K."/>
            <person name="Foldi C."/>
            <person name="Dima B."/>
            <person name="Sanchez-Garcia M."/>
            <person name="Sanchez-Ramirez S."/>
            <person name="Szollosi G.J."/>
            <person name="Szarkandi J.G."/>
            <person name="Papp V."/>
            <person name="Albert L."/>
            <person name="Andreopoulos W."/>
            <person name="Angelini C."/>
            <person name="Antonin V."/>
            <person name="Barry K.W."/>
            <person name="Bougher N.L."/>
            <person name="Buchanan P."/>
            <person name="Buyck B."/>
            <person name="Bense V."/>
            <person name="Catcheside P."/>
            <person name="Chovatia M."/>
            <person name="Cooper J."/>
            <person name="Damon W."/>
            <person name="Desjardin D."/>
            <person name="Finy P."/>
            <person name="Geml J."/>
            <person name="Haridas S."/>
            <person name="Hughes K."/>
            <person name="Justo A."/>
            <person name="Karasinski D."/>
            <person name="Kautmanova I."/>
            <person name="Kiss B."/>
            <person name="Kocsube S."/>
            <person name="Kotiranta H."/>
            <person name="LaButti K.M."/>
            <person name="Lechner B.E."/>
            <person name="Liimatainen K."/>
            <person name="Lipzen A."/>
            <person name="Lukacs Z."/>
            <person name="Mihaltcheva S."/>
            <person name="Morgado L.N."/>
            <person name="Niskanen T."/>
            <person name="Noordeloos M.E."/>
            <person name="Ohm R.A."/>
            <person name="Ortiz-Santana B."/>
            <person name="Ovrebo C."/>
            <person name="Racz N."/>
            <person name="Riley R."/>
            <person name="Savchenko A."/>
            <person name="Shiryaev A."/>
            <person name="Soop K."/>
            <person name="Spirin V."/>
            <person name="Szebenyi C."/>
            <person name="Tomsovsky M."/>
            <person name="Tulloss R.E."/>
            <person name="Uehling J."/>
            <person name="Grigoriev I.V."/>
            <person name="Vagvolgyi C."/>
            <person name="Papp T."/>
            <person name="Martin F.M."/>
            <person name="Miettinen O."/>
            <person name="Hibbett D.S."/>
            <person name="Nagy L.G."/>
        </authorList>
    </citation>
    <scope>NUCLEOTIDE SEQUENCE [LARGE SCALE GENOMIC DNA]</scope>
    <source>
        <strain evidence="4 5">FP101781</strain>
    </source>
</reference>
<dbReference type="Proteomes" id="UP000298030">
    <property type="component" value="Unassembled WGS sequence"/>
</dbReference>
<dbReference type="InterPro" id="IPR002410">
    <property type="entry name" value="Peptidase_S33"/>
</dbReference>
<accession>A0A4Y7T5F9</accession>
<dbReference type="Gene3D" id="3.40.50.1820">
    <property type="entry name" value="alpha/beta hydrolase"/>
    <property type="match status" value="1"/>
</dbReference>
<dbReference type="Pfam" id="PF00561">
    <property type="entry name" value="Abhydrolase_1"/>
    <property type="match status" value="1"/>
</dbReference>
<feature type="domain" description="AB hydrolase-1" evidence="3">
    <location>
        <begin position="34"/>
        <end position="287"/>
    </location>
</feature>
<protein>
    <submittedName>
        <fullName evidence="4">Proline-specific peptidase</fullName>
    </submittedName>
</protein>
<organism evidence="4 5">
    <name type="scientific">Coprinellus micaceus</name>
    <name type="common">Glistening ink-cap mushroom</name>
    <name type="synonym">Coprinus micaceus</name>
    <dbReference type="NCBI Taxonomy" id="71717"/>
    <lineage>
        <taxon>Eukaryota</taxon>
        <taxon>Fungi</taxon>
        <taxon>Dikarya</taxon>
        <taxon>Basidiomycota</taxon>
        <taxon>Agaricomycotina</taxon>
        <taxon>Agaricomycetes</taxon>
        <taxon>Agaricomycetidae</taxon>
        <taxon>Agaricales</taxon>
        <taxon>Agaricineae</taxon>
        <taxon>Psathyrellaceae</taxon>
        <taxon>Coprinellus</taxon>
    </lineage>
</organism>
<evidence type="ECO:0000313" key="5">
    <source>
        <dbReference type="Proteomes" id="UP000298030"/>
    </source>
</evidence>
<evidence type="ECO:0000256" key="1">
    <source>
        <dbReference type="ARBA" id="ARBA00010088"/>
    </source>
</evidence>
<dbReference type="InterPro" id="IPR005945">
    <property type="entry name" value="Pro_imino_pep"/>
</dbReference>